<name>A0AAV4WJT9_9ARAC</name>
<dbReference type="AlphaFoldDB" id="A0AAV4WJT9"/>
<proteinExistence type="predicted"/>
<evidence type="ECO:0000313" key="2">
    <source>
        <dbReference type="Proteomes" id="UP001054837"/>
    </source>
</evidence>
<gene>
    <name evidence="1" type="ORF">CDAR_527151</name>
</gene>
<protein>
    <submittedName>
        <fullName evidence="1">Uncharacterized protein</fullName>
    </submittedName>
</protein>
<organism evidence="1 2">
    <name type="scientific">Caerostris darwini</name>
    <dbReference type="NCBI Taxonomy" id="1538125"/>
    <lineage>
        <taxon>Eukaryota</taxon>
        <taxon>Metazoa</taxon>
        <taxon>Ecdysozoa</taxon>
        <taxon>Arthropoda</taxon>
        <taxon>Chelicerata</taxon>
        <taxon>Arachnida</taxon>
        <taxon>Araneae</taxon>
        <taxon>Araneomorphae</taxon>
        <taxon>Entelegynae</taxon>
        <taxon>Araneoidea</taxon>
        <taxon>Araneidae</taxon>
        <taxon>Caerostris</taxon>
    </lineage>
</organism>
<sequence length="90" mass="9763">MAVTITRLDPGKFLLRGYLKFHVYRSPATLAELKDPTQRTIGGIDADMLHSAVIDVVTRPIPNTLVLIPYGGSSVCLIPCGGINVSYHLL</sequence>
<dbReference type="EMBL" id="BPLQ01014754">
    <property type="protein sequence ID" value="GIY82907.1"/>
    <property type="molecule type" value="Genomic_DNA"/>
</dbReference>
<dbReference type="Proteomes" id="UP001054837">
    <property type="component" value="Unassembled WGS sequence"/>
</dbReference>
<accession>A0AAV4WJT9</accession>
<reference evidence="1 2" key="1">
    <citation type="submission" date="2021-06" db="EMBL/GenBank/DDBJ databases">
        <title>Caerostris darwini draft genome.</title>
        <authorList>
            <person name="Kono N."/>
            <person name="Arakawa K."/>
        </authorList>
    </citation>
    <scope>NUCLEOTIDE SEQUENCE [LARGE SCALE GENOMIC DNA]</scope>
</reference>
<keyword evidence="2" id="KW-1185">Reference proteome</keyword>
<comment type="caution">
    <text evidence="1">The sequence shown here is derived from an EMBL/GenBank/DDBJ whole genome shotgun (WGS) entry which is preliminary data.</text>
</comment>
<evidence type="ECO:0000313" key="1">
    <source>
        <dbReference type="EMBL" id="GIY82907.1"/>
    </source>
</evidence>